<name>A0A9P8BN49_9FUNG</name>
<accession>A0A9P8BN49</accession>
<evidence type="ECO:0000313" key="1">
    <source>
        <dbReference type="EMBL" id="KAG9062379.1"/>
    </source>
</evidence>
<dbReference type="Proteomes" id="UP000707451">
    <property type="component" value="Unassembled WGS sequence"/>
</dbReference>
<reference evidence="1" key="1">
    <citation type="submission" date="2021-06" db="EMBL/GenBank/DDBJ databases">
        <title>Genome Sequence of Mortierella hyaline Strain SCG-10, a Cold-Adapted, Nitrate-Reducing Fungus Isolated from Soil in Minnesota, USA.</title>
        <authorList>
            <person name="Aldossari N."/>
        </authorList>
    </citation>
    <scope>NUCLEOTIDE SEQUENCE</scope>
    <source>
        <strain evidence="1">SCG-10</strain>
    </source>
</reference>
<dbReference type="AlphaFoldDB" id="A0A9P8BN49"/>
<organism evidence="1 2">
    <name type="scientific">Linnemannia hyalina</name>
    <dbReference type="NCBI Taxonomy" id="64524"/>
    <lineage>
        <taxon>Eukaryota</taxon>
        <taxon>Fungi</taxon>
        <taxon>Fungi incertae sedis</taxon>
        <taxon>Mucoromycota</taxon>
        <taxon>Mortierellomycotina</taxon>
        <taxon>Mortierellomycetes</taxon>
        <taxon>Mortierellales</taxon>
        <taxon>Mortierellaceae</taxon>
        <taxon>Linnemannia</taxon>
    </lineage>
</organism>
<comment type="caution">
    <text evidence="1">The sequence shown here is derived from an EMBL/GenBank/DDBJ whole genome shotgun (WGS) entry which is preliminary data.</text>
</comment>
<sequence>MGRLPRERDSALHKRLITAWNESKRTRQKYWNDRQRKEEHDAKLNVVQALLLARTHGGMAPVPPSLSIDLSVEPKLRRQWFPAPQPSMEPIHAQLFQHTVESMEEYMAQVCKVPPEQAVIEDKAIEILILFSGGLPLMRDMQSLEYGDVSDTGHKVDCVFMYEDIELSSIEFKNEDSSERDLAVQNRKNGRHACCLQEAYAAIGVKDISVFMADVYASNRYIFTAQSEISCIRKTVDKSPNTFYGKFKLNNKGEAHSKYMRLIRDSELQQDVKTTSWENSRRGRVMMGMGSSSGSTAKLNLRQSELRHI</sequence>
<dbReference type="OrthoDB" id="2444920at2759"/>
<gene>
    <name evidence="1" type="ORF">KI688_005294</name>
</gene>
<keyword evidence="2" id="KW-1185">Reference proteome</keyword>
<evidence type="ECO:0000313" key="2">
    <source>
        <dbReference type="Proteomes" id="UP000707451"/>
    </source>
</evidence>
<proteinExistence type="predicted"/>
<protein>
    <submittedName>
        <fullName evidence="1">Uncharacterized protein</fullName>
    </submittedName>
</protein>
<dbReference type="EMBL" id="JAHRHY010000019">
    <property type="protein sequence ID" value="KAG9062379.1"/>
    <property type="molecule type" value="Genomic_DNA"/>
</dbReference>